<keyword evidence="1" id="KW-1133">Transmembrane helix</keyword>
<evidence type="ECO:0000313" key="2">
    <source>
        <dbReference type="EMBL" id="GEB31959.1"/>
    </source>
</evidence>
<comment type="caution">
    <text evidence="2">The sequence shown here is derived from an EMBL/GenBank/DDBJ whole genome shotgun (WGS) entry which is preliminary data.</text>
</comment>
<keyword evidence="1" id="KW-0472">Membrane</keyword>
<dbReference type="RefSeq" id="WP_167470280.1">
    <property type="nucleotide sequence ID" value="NZ_BJMH01000005.1"/>
</dbReference>
<evidence type="ECO:0000256" key="1">
    <source>
        <dbReference type="SAM" id="Phobius"/>
    </source>
</evidence>
<name>A0A4Y3PLE7_BREPA</name>
<feature type="transmembrane region" description="Helical" evidence="1">
    <location>
        <begin position="33"/>
        <end position="51"/>
    </location>
</feature>
<evidence type="ECO:0000313" key="3">
    <source>
        <dbReference type="Proteomes" id="UP000316882"/>
    </source>
</evidence>
<reference evidence="2 3" key="1">
    <citation type="submission" date="2019-06" db="EMBL/GenBank/DDBJ databases">
        <title>Whole genome shotgun sequence of Brevibacillus parabrevis NBRC 12334.</title>
        <authorList>
            <person name="Hosoyama A."/>
            <person name="Uohara A."/>
            <person name="Ohji S."/>
            <person name="Ichikawa N."/>
        </authorList>
    </citation>
    <scope>NUCLEOTIDE SEQUENCE [LARGE SCALE GENOMIC DNA]</scope>
    <source>
        <strain evidence="2 3">NBRC 12334</strain>
    </source>
</reference>
<gene>
    <name evidence="2" type="ORF">BPA01_15390</name>
</gene>
<dbReference type="EMBL" id="BJMH01000005">
    <property type="protein sequence ID" value="GEB31959.1"/>
    <property type="molecule type" value="Genomic_DNA"/>
</dbReference>
<organism evidence="2 3">
    <name type="scientific">Brevibacillus parabrevis</name>
    <dbReference type="NCBI Taxonomy" id="54914"/>
    <lineage>
        <taxon>Bacteria</taxon>
        <taxon>Bacillati</taxon>
        <taxon>Bacillota</taxon>
        <taxon>Bacilli</taxon>
        <taxon>Bacillales</taxon>
        <taxon>Paenibacillaceae</taxon>
        <taxon>Brevibacillus</taxon>
    </lineage>
</organism>
<dbReference type="GeneID" id="87614020"/>
<protein>
    <submittedName>
        <fullName evidence="2">Uncharacterized protein</fullName>
    </submittedName>
</protein>
<sequence length="54" mass="5644">MESKTKVLIGILLAVVFLAGETAAQLMGAKTYSIGYILGALAFVGAIFIGARQR</sequence>
<accession>A0A4Y3PLE7</accession>
<keyword evidence="1" id="KW-0812">Transmembrane</keyword>
<dbReference type="AlphaFoldDB" id="A0A4Y3PLE7"/>
<dbReference type="Proteomes" id="UP000316882">
    <property type="component" value="Unassembled WGS sequence"/>
</dbReference>
<proteinExistence type="predicted"/>
<keyword evidence="3" id="KW-1185">Reference proteome</keyword>